<name>L7ULM1_MYXSD</name>
<dbReference type="AlphaFoldDB" id="L7ULM1"/>
<dbReference type="SMART" id="SM00245">
    <property type="entry name" value="TSPc"/>
    <property type="match status" value="1"/>
</dbReference>
<evidence type="ECO:0000256" key="1">
    <source>
        <dbReference type="SAM" id="SignalP"/>
    </source>
</evidence>
<dbReference type="SUPFAM" id="SSF52096">
    <property type="entry name" value="ClpP/crotonase"/>
    <property type="match status" value="1"/>
</dbReference>
<dbReference type="GO" id="GO:0007165">
    <property type="term" value="P:signal transduction"/>
    <property type="evidence" value="ECO:0007669"/>
    <property type="project" value="TreeGrafter"/>
</dbReference>
<protein>
    <submittedName>
        <fullName evidence="3">Peptidase, S41 family protein</fullName>
    </submittedName>
</protein>
<dbReference type="HOGENOM" id="CLU_372068_0_0_7"/>
<dbReference type="GO" id="GO:0004175">
    <property type="term" value="F:endopeptidase activity"/>
    <property type="evidence" value="ECO:0007669"/>
    <property type="project" value="TreeGrafter"/>
</dbReference>
<dbReference type="Proteomes" id="UP000011131">
    <property type="component" value="Chromosome"/>
</dbReference>
<organism evidence="3 4">
    <name type="scientific">Myxococcus stipitatus (strain DSM 14675 / JCM 12634 / Mx s8)</name>
    <dbReference type="NCBI Taxonomy" id="1278073"/>
    <lineage>
        <taxon>Bacteria</taxon>
        <taxon>Pseudomonadati</taxon>
        <taxon>Myxococcota</taxon>
        <taxon>Myxococcia</taxon>
        <taxon>Myxococcales</taxon>
        <taxon>Cystobacterineae</taxon>
        <taxon>Myxococcaceae</taxon>
        <taxon>Myxococcus</taxon>
    </lineage>
</organism>
<dbReference type="OrthoDB" id="5379939at2"/>
<dbReference type="GO" id="GO:0008236">
    <property type="term" value="F:serine-type peptidase activity"/>
    <property type="evidence" value="ECO:0007669"/>
    <property type="project" value="InterPro"/>
</dbReference>
<keyword evidence="1" id="KW-0732">Signal</keyword>
<evidence type="ECO:0000313" key="4">
    <source>
        <dbReference type="Proteomes" id="UP000011131"/>
    </source>
</evidence>
<dbReference type="KEGG" id="msd:MYSTI_07538"/>
<accession>L7ULM1</accession>
<feature type="chain" id="PRO_5003984197" evidence="1">
    <location>
        <begin position="39"/>
        <end position="743"/>
    </location>
</feature>
<dbReference type="PANTHER" id="PTHR32060:SF30">
    <property type="entry name" value="CARBOXY-TERMINAL PROCESSING PROTEASE CTPA"/>
    <property type="match status" value="1"/>
</dbReference>
<proteinExistence type="predicted"/>
<dbReference type="InterPro" id="IPR005151">
    <property type="entry name" value="Tail-specific_protease"/>
</dbReference>
<dbReference type="InterPro" id="IPR029045">
    <property type="entry name" value="ClpP/crotonase-like_dom_sf"/>
</dbReference>
<dbReference type="Pfam" id="PF03572">
    <property type="entry name" value="Peptidase_S41"/>
    <property type="match status" value="1"/>
</dbReference>
<feature type="signal peptide" evidence="1">
    <location>
        <begin position="1"/>
        <end position="38"/>
    </location>
</feature>
<dbReference type="eggNOG" id="COG0793">
    <property type="taxonomic scope" value="Bacteria"/>
</dbReference>
<keyword evidence="4" id="KW-1185">Reference proteome</keyword>
<dbReference type="GO" id="GO:0030288">
    <property type="term" value="C:outer membrane-bounded periplasmic space"/>
    <property type="evidence" value="ECO:0007669"/>
    <property type="project" value="TreeGrafter"/>
</dbReference>
<gene>
    <name evidence="3" type="ordered locus">MYSTI_07538</name>
</gene>
<sequence>MSSIRRLVLHGASWARRGQRPFRLTAALFTLTAASAWAQPSTETWCDFGRAGPASTLPTPVALSAAHAQARFFGTGPGTTAADLVLASALEGRSVDWDVATRHYADTLDGVCALDVSPQELRAARVLTVGGIAFIRPGTGALQLPGHVRAAVIDLRELPEAPGLEEALARAIGAVSNAPITRLSERVRHHTGLTDETAPIDEYSNYINFVDLRAREPLVATGQAELPVALLTGPRLAPAAARFAVDLRMARRAWLVGASVHAEVAESRWMPVKSKGVLVRTSRLEDAWGAVPDVIPADLPLTHFGPVAGHSEAIPSARALQSVAGLGMPAPVDRTAPVVRNAPLTRNPLEVMPPSEASSGIARAGLVIVHGATRLFFPYFATVGDGIDGRLLETLASVDAVPVTEREQTLRLLLRFTEVLHDGHGFAFAPGTPPPAGYFAALLEEVAEEPVIRRSAMAEVHPGDTVTSVDGWPMSEWLAREKALSSAATPGFKYDVAIRRLLRMNGPTTFGLRDVEGVTRFVQVQPQPQMLLGPPSLRGAGSLEDLGAPELHFINLSSYLLKTPAAFRAALTAAQGARGLVVDVRAGPGINTYEVAMRLIQESFSAPLFRFPVWRGADERGVHEEEFPLDPLSGPSYAGPIVLLVSPRSVSSAENLSMMLTGTRRVTVVGRRSAGTNGSVTKMLLPGSMNVWFTGMEVLYPDRTRFHGVGIVPDIEVSPTASDLATGRDPELLRAIEFLRTGQ</sequence>
<dbReference type="STRING" id="1278073.MYSTI_07538"/>
<dbReference type="GO" id="GO:0006508">
    <property type="term" value="P:proteolysis"/>
    <property type="evidence" value="ECO:0007669"/>
    <property type="project" value="InterPro"/>
</dbReference>
<evidence type="ECO:0000313" key="3">
    <source>
        <dbReference type="EMBL" id="AGC48810.1"/>
    </source>
</evidence>
<evidence type="ECO:0000259" key="2">
    <source>
        <dbReference type="SMART" id="SM00245"/>
    </source>
</evidence>
<dbReference type="EMBL" id="CP004025">
    <property type="protein sequence ID" value="AGC48810.1"/>
    <property type="molecule type" value="Genomic_DNA"/>
</dbReference>
<dbReference type="PATRIC" id="fig|1278073.3.peg.7662"/>
<reference evidence="3 4" key="1">
    <citation type="journal article" date="2013" name="Genome Announc.">
        <title>Complete genome sequence of Myxococcus stipitatus strain DSM 14675, a fruiting myxobacterium.</title>
        <authorList>
            <person name="Huntley S."/>
            <person name="Kneip S."/>
            <person name="Treuner-Lange A."/>
            <person name="Sogaard-Andersen L."/>
        </authorList>
    </citation>
    <scope>NUCLEOTIDE SEQUENCE [LARGE SCALE GENOMIC DNA]</scope>
    <source>
        <strain evidence="4">DSM 14675 / JCM 12634 / Mx s8</strain>
    </source>
</reference>
<dbReference type="Gene3D" id="3.90.226.10">
    <property type="entry name" value="2-enoyl-CoA Hydratase, Chain A, domain 1"/>
    <property type="match status" value="1"/>
</dbReference>
<feature type="domain" description="Tail specific protease" evidence="2">
    <location>
        <begin position="517"/>
        <end position="718"/>
    </location>
</feature>
<dbReference type="PANTHER" id="PTHR32060">
    <property type="entry name" value="TAIL-SPECIFIC PROTEASE"/>
    <property type="match status" value="1"/>
</dbReference>